<evidence type="ECO:0000313" key="4">
    <source>
        <dbReference type="EMBL" id="RMA77334.1"/>
    </source>
</evidence>
<name>A0A3L9ZYW4_9FLAO</name>
<feature type="transmembrane region" description="Helical" evidence="2">
    <location>
        <begin position="21"/>
        <end position="39"/>
    </location>
</feature>
<comment type="caution">
    <text evidence="4">The sequence shown here is derived from an EMBL/GenBank/DDBJ whole genome shotgun (WGS) entry which is preliminary data.</text>
</comment>
<protein>
    <submittedName>
        <fullName evidence="4">2TM domain-containing protein</fullName>
    </submittedName>
</protein>
<evidence type="ECO:0000259" key="3">
    <source>
        <dbReference type="Pfam" id="PF13239"/>
    </source>
</evidence>
<dbReference type="InterPro" id="IPR025698">
    <property type="entry name" value="2TM_dom"/>
</dbReference>
<gene>
    <name evidence="4" type="ORF">BC961_1335</name>
</gene>
<keyword evidence="2" id="KW-0472">Membrane</keyword>
<evidence type="ECO:0000256" key="1">
    <source>
        <dbReference type="SAM" id="Coils"/>
    </source>
</evidence>
<keyword evidence="2" id="KW-1133">Transmembrane helix</keyword>
<evidence type="ECO:0000313" key="5">
    <source>
        <dbReference type="Proteomes" id="UP000280368"/>
    </source>
</evidence>
<dbReference type="Pfam" id="PF13239">
    <property type="entry name" value="2TM"/>
    <property type="match status" value="1"/>
</dbReference>
<organism evidence="4 5">
    <name type="scientific">Flavobacterium weaverense</name>
    <dbReference type="NCBI Taxonomy" id="271156"/>
    <lineage>
        <taxon>Bacteria</taxon>
        <taxon>Pseudomonadati</taxon>
        <taxon>Bacteroidota</taxon>
        <taxon>Flavobacteriia</taxon>
        <taxon>Flavobacteriales</taxon>
        <taxon>Flavobacteriaceae</taxon>
        <taxon>Flavobacterium</taxon>
    </lineage>
</organism>
<sequence>MEKEVHEQYEYARRRIKQKKRLYFHFVVFVLGSLLLFLGHQFLNSNVISDWYQWIIATWLFLFILHFIKIFITDRFMNKDWEREQIDRLVALQKKKIEQLQLQIESEETNNSI</sequence>
<feature type="coiled-coil region" evidence="1">
    <location>
        <begin position="83"/>
        <end position="110"/>
    </location>
</feature>
<accession>A0A3L9ZYW4</accession>
<feature type="transmembrane region" description="Helical" evidence="2">
    <location>
        <begin position="51"/>
        <end position="72"/>
    </location>
</feature>
<dbReference type="AlphaFoldDB" id="A0A3L9ZYW4"/>
<dbReference type="RefSeq" id="WP_121925020.1">
    <property type="nucleotide sequence ID" value="NZ_CBCSGA010000001.1"/>
</dbReference>
<keyword evidence="1" id="KW-0175">Coiled coil</keyword>
<dbReference type="EMBL" id="REFH01000008">
    <property type="protein sequence ID" value="RMA77334.1"/>
    <property type="molecule type" value="Genomic_DNA"/>
</dbReference>
<feature type="domain" description="2TM" evidence="3">
    <location>
        <begin position="10"/>
        <end position="90"/>
    </location>
</feature>
<reference evidence="4 5" key="1">
    <citation type="submission" date="2018-10" db="EMBL/GenBank/DDBJ databases">
        <title>Genomic Encyclopedia of Archaeal and Bacterial Type Strains, Phase II (KMG-II): from individual species to whole genera.</title>
        <authorList>
            <person name="Goeker M."/>
        </authorList>
    </citation>
    <scope>NUCLEOTIDE SEQUENCE [LARGE SCALE GENOMIC DNA]</scope>
    <source>
        <strain evidence="4 5">DSM 19727</strain>
    </source>
</reference>
<keyword evidence="2" id="KW-0812">Transmembrane</keyword>
<dbReference type="Proteomes" id="UP000280368">
    <property type="component" value="Unassembled WGS sequence"/>
</dbReference>
<proteinExistence type="predicted"/>
<evidence type="ECO:0000256" key="2">
    <source>
        <dbReference type="SAM" id="Phobius"/>
    </source>
</evidence>
<keyword evidence="5" id="KW-1185">Reference proteome</keyword>